<evidence type="ECO:0008006" key="3">
    <source>
        <dbReference type="Google" id="ProtNLM"/>
    </source>
</evidence>
<evidence type="ECO:0000313" key="1">
    <source>
        <dbReference type="EMBL" id="CAK0897736.1"/>
    </source>
</evidence>
<dbReference type="EMBL" id="CAUYUJ010020377">
    <property type="protein sequence ID" value="CAK0897736.1"/>
    <property type="molecule type" value="Genomic_DNA"/>
</dbReference>
<gene>
    <name evidence="1" type="ORF">PCOR1329_LOCUS75820</name>
</gene>
<dbReference type="Proteomes" id="UP001189429">
    <property type="component" value="Unassembled WGS sequence"/>
</dbReference>
<keyword evidence="2" id="KW-1185">Reference proteome</keyword>
<organism evidence="1 2">
    <name type="scientific">Prorocentrum cordatum</name>
    <dbReference type="NCBI Taxonomy" id="2364126"/>
    <lineage>
        <taxon>Eukaryota</taxon>
        <taxon>Sar</taxon>
        <taxon>Alveolata</taxon>
        <taxon>Dinophyceae</taxon>
        <taxon>Prorocentrales</taxon>
        <taxon>Prorocentraceae</taxon>
        <taxon>Prorocentrum</taxon>
    </lineage>
</organism>
<accession>A0ABN9XE35</accession>
<proteinExistence type="predicted"/>
<reference evidence="1" key="1">
    <citation type="submission" date="2023-10" db="EMBL/GenBank/DDBJ databases">
        <authorList>
            <person name="Chen Y."/>
            <person name="Shah S."/>
            <person name="Dougan E. K."/>
            <person name="Thang M."/>
            <person name="Chan C."/>
        </authorList>
    </citation>
    <scope>NUCLEOTIDE SEQUENCE [LARGE SCALE GENOMIC DNA]</scope>
</reference>
<evidence type="ECO:0000313" key="2">
    <source>
        <dbReference type="Proteomes" id="UP001189429"/>
    </source>
</evidence>
<comment type="caution">
    <text evidence="1">The sequence shown here is derived from an EMBL/GenBank/DDBJ whole genome shotgun (WGS) entry which is preliminary data.</text>
</comment>
<sequence>MRRARACHLRWVRSASPVPLSLEGLVDYETVAMEVPAESAEQVDELLAALAFSTPHLPLKEKNYVDMRTQTNLHSHVDTSTQTDSVCTCPPLSEANISRTDAVDLHCEVGCQTESVSGMERGASGIVLGKVAVEAEEELEALSRAEFSPNVQADSDSCALSGAFQGCLNRPVTLNEVSNPGYDASVRVRMSVSKTVRQSNEKVFSEVMRQSLTFPRPCTGRARGTARLLCDRDEPGALAAEFMSLEREESDAEFESDTLGHLQWELSRLGLLNPGQLRSVFSGMILYALQERDGPGPKFLDLMCHNLVGASGFLASGRRADLNRIIALWNDMFVAMERDFPREGRRMKEWISANGFGRCGKVLQDFLWPGSERTNAAR</sequence>
<name>A0ABN9XE35_9DINO</name>
<protein>
    <recommendedName>
        <fullName evidence="3">Defective in cullin neddylation protein</fullName>
    </recommendedName>
</protein>